<dbReference type="AlphaFoldDB" id="A0A3L6PWA8"/>
<dbReference type="STRING" id="4540.A0A3L6PWA8"/>
<comment type="caution">
    <text evidence="10">The sequence shown here is derived from an EMBL/GenBank/DDBJ whole genome shotgun (WGS) entry which is preliminary data.</text>
</comment>
<name>A0A3L6PWA8_PANMI</name>
<dbReference type="PANTHER" id="PTHR32467:SF142">
    <property type="entry name" value="FLORAL HOMEOTIC PROTEIN APETALA 2"/>
    <property type="match status" value="1"/>
</dbReference>
<keyword evidence="6" id="KW-0539">Nucleus</keyword>
<comment type="subcellular location">
    <subcellularLocation>
        <location evidence="1">Nucleus</location>
    </subcellularLocation>
</comment>
<feature type="compositionally biased region" description="Low complexity" evidence="8">
    <location>
        <begin position="82"/>
        <end position="100"/>
    </location>
</feature>
<comment type="similarity">
    <text evidence="7">Belongs to the AP2/ERF transcription factor family. AP2 subfamily.</text>
</comment>
<keyword evidence="5" id="KW-0804">Transcription</keyword>
<evidence type="ECO:0000256" key="8">
    <source>
        <dbReference type="SAM" id="MobiDB-lite"/>
    </source>
</evidence>
<dbReference type="PANTHER" id="PTHR32467">
    <property type="entry name" value="AP2-LIKE ETHYLENE-RESPONSIVE TRANSCRIPTION FACTOR"/>
    <property type="match status" value="1"/>
</dbReference>
<evidence type="ECO:0000313" key="10">
    <source>
        <dbReference type="EMBL" id="RLM65887.1"/>
    </source>
</evidence>
<evidence type="ECO:0000256" key="1">
    <source>
        <dbReference type="ARBA" id="ARBA00004123"/>
    </source>
</evidence>
<dbReference type="FunFam" id="3.30.730.10:FF:000002">
    <property type="entry name" value="AP2-like ethylene-responsive transcription factor"/>
    <property type="match status" value="1"/>
</dbReference>
<dbReference type="GO" id="GO:0005634">
    <property type="term" value="C:nucleus"/>
    <property type="evidence" value="ECO:0007669"/>
    <property type="project" value="UniProtKB-SubCell"/>
</dbReference>
<dbReference type="GO" id="GO:0003677">
    <property type="term" value="F:DNA binding"/>
    <property type="evidence" value="ECO:0007669"/>
    <property type="project" value="UniProtKB-KW"/>
</dbReference>
<evidence type="ECO:0000256" key="2">
    <source>
        <dbReference type="ARBA" id="ARBA00022737"/>
    </source>
</evidence>
<keyword evidence="2" id="KW-0677">Repeat</keyword>
<feature type="compositionally biased region" description="Low complexity" evidence="8">
    <location>
        <begin position="440"/>
        <end position="456"/>
    </location>
</feature>
<evidence type="ECO:0000313" key="11">
    <source>
        <dbReference type="Proteomes" id="UP000275267"/>
    </source>
</evidence>
<evidence type="ECO:0000256" key="7">
    <source>
        <dbReference type="ARBA" id="ARBA00037973"/>
    </source>
</evidence>
<proteinExistence type="inferred from homology"/>
<dbReference type="GO" id="GO:0003700">
    <property type="term" value="F:DNA-binding transcription factor activity"/>
    <property type="evidence" value="ECO:0007669"/>
    <property type="project" value="InterPro"/>
</dbReference>
<organism evidence="10 11">
    <name type="scientific">Panicum miliaceum</name>
    <name type="common">Proso millet</name>
    <name type="synonym">Broomcorn millet</name>
    <dbReference type="NCBI Taxonomy" id="4540"/>
    <lineage>
        <taxon>Eukaryota</taxon>
        <taxon>Viridiplantae</taxon>
        <taxon>Streptophyta</taxon>
        <taxon>Embryophyta</taxon>
        <taxon>Tracheophyta</taxon>
        <taxon>Spermatophyta</taxon>
        <taxon>Magnoliopsida</taxon>
        <taxon>Liliopsida</taxon>
        <taxon>Poales</taxon>
        <taxon>Poaceae</taxon>
        <taxon>PACMAD clade</taxon>
        <taxon>Panicoideae</taxon>
        <taxon>Panicodae</taxon>
        <taxon>Paniceae</taxon>
        <taxon>Panicinae</taxon>
        <taxon>Panicum</taxon>
        <taxon>Panicum sect. Panicum</taxon>
    </lineage>
</organism>
<dbReference type="InterPro" id="IPR036955">
    <property type="entry name" value="AP2/ERF_dom_sf"/>
</dbReference>
<dbReference type="Proteomes" id="UP000275267">
    <property type="component" value="Unassembled WGS sequence"/>
</dbReference>
<feature type="compositionally biased region" description="Low complexity" evidence="8">
    <location>
        <begin position="1"/>
        <end position="31"/>
    </location>
</feature>
<feature type="region of interest" description="Disordered" evidence="8">
    <location>
        <begin position="278"/>
        <end position="314"/>
    </location>
</feature>
<keyword evidence="11" id="KW-1185">Reference proteome</keyword>
<keyword evidence="3" id="KW-0805">Transcription regulation</keyword>
<dbReference type="PROSITE" id="PS51032">
    <property type="entry name" value="AP2_ERF"/>
    <property type="match status" value="1"/>
</dbReference>
<feature type="region of interest" description="Disordered" evidence="8">
    <location>
        <begin position="419"/>
        <end position="479"/>
    </location>
</feature>
<dbReference type="Pfam" id="PF00847">
    <property type="entry name" value="AP2"/>
    <property type="match status" value="1"/>
</dbReference>
<evidence type="ECO:0000256" key="6">
    <source>
        <dbReference type="ARBA" id="ARBA00023242"/>
    </source>
</evidence>
<dbReference type="Gene3D" id="3.30.730.10">
    <property type="entry name" value="AP2/ERF domain"/>
    <property type="match status" value="1"/>
</dbReference>
<gene>
    <name evidence="10" type="ORF">C2845_PM16G22000</name>
</gene>
<evidence type="ECO:0000256" key="4">
    <source>
        <dbReference type="ARBA" id="ARBA00023125"/>
    </source>
</evidence>
<evidence type="ECO:0000259" key="9">
    <source>
        <dbReference type="PROSITE" id="PS51032"/>
    </source>
</evidence>
<reference evidence="11" key="1">
    <citation type="journal article" date="2019" name="Nat. Commun.">
        <title>The genome of broomcorn millet.</title>
        <authorList>
            <person name="Zou C."/>
            <person name="Miki D."/>
            <person name="Li D."/>
            <person name="Tang Q."/>
            <person name="Xiao L."/>
            <person name="Rajput S."/>
            <person name="Deng P."/>
            <person name="Jia W."/>
            <person name="Huang R."/>
            <person name="Zhang M."/>
            <person name="Sun Y."/>
            <person name="Hu J."/>
            <person name="Fu X."/>
            <person name="Schnable P.S."/>
            <person name="Li F."/>
            <person name="Zhang H."/>
            <person name="Feng B."/>
            <person name="Zhu X."/>
            <person name="Liu R."/>
            <person name="Schnable J.C."/>
            <person name="Zhu J.-K."/>
            <person name="Zhang H."/>
        </authorList>
    </citation>
    <scope>NUCLEOTIDE SEQUENCE [LARGE SCALE GENOMIC DNA]</scope>
</reference>
<dbReference type="SMART" id="SM00380">
    <property type="entry name" value="AP2"/>
    <property type="match status" value="2"/>
</dbReference>
<evidence type="ECO:0000256" key="3">
    <source>
        <dbReference type="ARBA" id="ARBA00023015"/>
    </source>
</evidence>
<feature type="domain" description="AP2/ERF" evidence="9">
    <location>
        <begin position="209"/>
        <end position="266"/>
    </location>
</feature>
<dbReference type="CDD" id="cd00018">
    <property type="entry name" value="AP2"/>
    <property type="match status" value="1"/>
</dbReference>
<evidence type="ECO:0000256" key="5">
    <source>
        <dbReference type="ARBA" id="ARBA00023163"/>
    </source>
</evidence>
<dbReference type="OrthoDB" id="207175at2759"/>
<dbReference type="InterPro" id="IPR016177">
    <property type="entry name" value="DNA-bd_dom_sf"/>
</dbReference>
<dbReference type="EMBL" id="PQIB02000015">
    <property type="protein sequence ID" value="RLM65887.1"/>
    <property type="molecule type" value="Genomic_DNA"/>
</dbReference>
<accession>A0A3L6PWA8</accession>
<dbReference type="InterPro" id="IPR001471">
    <property type="entry name" value="AP2/ERF_dom"/>
</dbReference>
<protein>
    <recommendedName>
        <fullName evidence="9">AP2/ERF domain-containing protein</fullName>
    </recommendedName>
</protein>
<feature type="region of interest" description="Disordered" evidence="8">
    <location>
        <begin position="1"/>
        <end position="46"/>
    </location>
</feature>
<dbReference type="SUPFAM" id="SSF54171">
    <property type="entry name" value="DNA-binding domain"/>
    <property type="match status" value="2"/>
</dbReference>
<keyword evidence="4" id="KW-0238">DNA-binding</keyword>
<feature type="region of interest" description="Disordered" evidence="8">
    <location>
        <begin position="82"/>
        <end position="113"/>
    </location>
</feature>
<sequence>MWDLNDSPAAEATPPSPSADDSGASSSSAAALVEIPDDADEDSAAAAADAVVTHQFFPAPAAAAAGARAGWLRLSAAAPPPAAGANGATAAGPAGAAASSKKSRRGPRSRSSQYRGVTFYRRTGRWESHIWAYDRAAIKFRGVEADINFSLEDYDDDMKQVIDAQLVQSSEIFGLIIVLVYQQMGNLSKEEFVHVLRRQSTGFPRGSSKYRGVTLHKCGRWEARMGQFLGKKYVYLGLFDTEEEAARAYDRAAIKCNGKDAVTNFDPSIYAEEIEPAAAKGGGDEHNLDLSLGSSAGSKRGNLDGGDDETSDQRVPMAFDIDWQTAAARSTKAKIDASSKQPQMPPPPPAFQAAHHLPFSPRHHQQARTDTCFGAKLRQFLSNGGDPGTAGGLSLAIGGAGGGGGHWPPHLHQQQQRLLHGWGNGGGTSWPLPPHPQPPTNAAAATAAAASSRFPPYVTTQGPPSWVQKNGFHSLARPT</sequence>